<name>A0A8S5PEB7_9CAUD</name>
<accession>A0A8S5PEB7</accession>
<dbReference type="EMBL" id="BK015390">
    <property type="protein sequence ID" value="DAE04564.1"/>
    <property type="molecule type" value="Genomic_DNA"/>
</dbReference>
<organism evidence="1">
    <name type="scientific">Siphoviridae sp. ct0UO21</name>
    <dbReference type="NCBI Taxonomy" id="2825293"/>
    <lineage>
        <taxon>Viruses</taxon>
        <taxon>Duplodnaviria</taxon>
        <taxon>Heunggongvirae</taxon>
        <taxon>Uroviricota</taxon>
        <taxon>Caudoviricetes</taxon>
    </lineage>
</organism>
<proteinExistence type="predicted"/>
<reference evidence="1" key="1">
    <citation type="journal article" date="2021" name="Proc. Natl. Acad. Sci. U.S.A.">
        <title>A Catalog of Tens of Thousands of Viruses from Human Metagenomes Reveals Hidden Associations with Chronic Diseases.</title>
        <authorList>
            <person name="Tisza M.J."/>
            <person name="Buck C.B."/>
        </authorList>
    </citation>
    <scope>NUCLEOTIDE SEQUENCE</scope>
    <source>
        <strain evidence="1">Ct0UO21</strain>
    </source>
</reference>
<evidence type="ECO:0000313" key="1">
    <source>
        <dbReference type="EMBL" id="DAE04564.1"/>
    </source>
</evidence>
<protein>
    <submittedName>
        <fullName evidence="1">Uncharacterized protein</fullName>
    </submittedName>
</protein>
<sequence length="79" mass="9233">MKSEWRVTCNYICGGLVYNVYRLRDLDEIDHSGNREYVDDRIMRAIERLMQRKLDTATPIDMVAAADLLNVVNEVLKNE</sequence>